<gene>
    <name evidence="1" type="ORF">HNR53_001213</name>
</gene>
<keyword evidence="1" id="KW-0378">Hydrolase</keyword>
<protein>
    <submittedName>
        <fullName evidence="1">Uri superfamily endonuclease</fullName>
    </submittedName>
</protein>
<accession>A0A7X0HPM5</accession>
<dbReference type="AlphaFoldDB" id="A0A7X0HPM5"/>
<evidence type="ECO:0000313" key="1">
    <source>
        <dbReference type="EMBL" id="MBB6444604.1"/>
    </source>
</evidence>
<proteinExistence type="predicted"/>
<dbReference type="RefSeq" id="WP_184523846.1">
    <property type="nucleotide sequence ID" value="NZ_JACHGK010000003.1"/>
</dbReference>
<dbReference type="PANTHER" id="PTHR37460">
    <property type="entry name" value="ENDONUCLEASE III"/>
    <property type="match status" value="1"/>
</dbReference>
<sequence length="125" mass="14320">MYESINPGHSLYTIYLQLNDAQNISIGKLGNFHFQKGIYIYVGSAKKNILHRIKRHKEIEKKYHWHFDYLRPYGTITKIITYDTSFTECGLADKIRKEVDGSIPVKGFGASDCKCGSHLIYMGGL</sequence>
<keyword evidence="1" id="KW-0540">Nuclease</keyword>
<dbReference type="EMBL" id="JACHGK010000003">
    <property type="protein sequence ID" value="MBB6444604.1"/>
    <property type="molecule type" value="Genomic_DNA"/>
</dbReference>
<organism evidence="1 2">
    <name type="scientific">Bacillus benzoevorans</name>
    <dbReference type="NCBI Taxonomy" id="1456"/>
    <lineage>
        <taxon>Bacteria</taxon>
        <taxon>Bacillati</taxon>
        <taxon>Bacillota</taxon>
        <taxon>Bacilli</taxon>
        <taxon>Bacillales</taxon>
        <taxon>Bacillaceae</taxon>
        <taxon>Bacillus</taxon>
    </lineage>
</organism>
<evidence type="ECO:0000313" key="2">
    <source>
        <dbReference type="Proteomes" id="UP000531594"/>
    </source>
</evidence>
<dbReference type="CDD" id="cd10441">
    <property type="entry name" value="GIY-YIG_COG1833"/>
    <property type="match status" value="1"/>
</dbReference>
<keyword evidence="2" id="KW-1185">Reference proteome</keyword>
<keyword evidence="1" id="KW-0255">Endonuclease</keyword>
<dbReference type="Proteomes" id="UP000531594">
    <property type="component" value="Unassembled WGS sequence"/>
</dbReference>
<name>A0A7X0HPM5_9BACI</name>
<reference evidence="1 2" key="1">
    <citation type="submission" date="2020-08" db="EMBL/GenBank/DDBJ databases">
        <title>Genomic Encyclopedia of Type Strains, Phase IV (KMG-IV): sequencing the most valuable type-strain genomes for metagenomic binning, comparative biology and taxonomic classification.</title>
        <authorList>
            <person name="Goeker M."/>
        </authorList>
    </citation>
    <scope>NUCLEOTIDE SEQUENCE [LARGE SCALE GENOMIC DNA]</scope>
    <source>
        <strain evidence="1 2">DSM 5391</strain>
    </source>
</reference>
<dbReference type="GO" id="GO:0004519">
    <property type="term" value="F:endonuclease activity"/>
    <property type="evidence" value="ECO:0007669"/>
    <property type="project" value="UniProtKB-KW"/>
</dbReference>
<dbReference type="InterPro" id="IPR002837">
    <property type="entry name" value="DUF123"/>
</dbReference>
<dbReference type="Pfam" id="PF01986">
    <property type="entry name" value="DUF123"/>
    <property type="match status" value="1"/>
</dbReference>
<dbReference type="PANTHER" id="PTHR37460:SF1">
    <property type="entry name" value="ENDONUCLEASE III"/>
    <property type="match status" value="1"/>
</dbReference>
<comment type="caution">
    <text evidence="1">The sequence shown here is derived from an EMBL/GenBank/DDBJ whole genome shotgun (WGS) entry which is preliminary data.</text>
</comment>